<dbReference type="Proteomes" id="UP000241462">
    <property type="component" value="Unassembled WGS sequence"/>
</dbReference>
<dbReference type="InterPro" id="IPR004045">
    <property type="entry name" value="Glutathione_S-Trfase_N"/>
</dbReference>
<gene>
    <name evidence="4" type="ORF">BD289DRAFT_507567</name>
</gene>
<feature type="domain" description="GST C-terminal" evidence="3">
    <location>
        <begin position="97"/>
        <end position="230"/>
    </location>
</feature>
<dbReference type="AlphaFoldDB" id="A0A2T3A265"/>
<dbReference type="SUPFAM" id="SSF52833">
    <property type="entry name" value="Thioredoxin-like"/>
    <property type="match status" value="1"/>
</dbReference>
<dbReference type="SUPFAM" id="SSF47616">
    <property type="entry name" value="GST C-terminal domain-like"/>
    <property type="match status" value="1"/>
</dbReference>
<dbReference type="GO" id="GO:0016740">
    <property type="term" value="F:transferase activity"/>
    <property type="evidence" value="ECO:0007669"/>
    <property type="project" value="UniProtKB-KW"/>
</dbReference>
<reference evidence="4 5" key="1">
    <citation type="journal article" date="2018" name="Mycol. Prog.">
        <title>Coniella lustricola, a new species from submerged detritus.</title>
        <authorList>
            <person name="Raudabaugh D.B."/>
            <person name="Iturriaga T."/>
            <person name="Carver A."/>
            <person name="Mondo S."/>
            <person name="Pangilinan J."/>
            <person name="Lipzen A."/>
            <person name="He G."/>
            <person name="Amirebrahimi M."/>
            <person name="Grigoriev I.V."/>
            <person name="Miller A.N."/>
        </authorList>
    </citation>
    <scope>NUCLEOTIDE SEQUENCE [LARGE SCALE GENOMIC DNA]</scope>
    <source>
        <strain evidence="4 5">B22-T-1</strain>
    </source>
</reference>
<dbReference type="Gene3D" id="1.20.1050.10">
    <property type="match status" value="1"/>
</dbReference>
<dbReference type="InterPro" id="IPR010987">
    <property type="entry name" value="Glutathione-S-Trfase_C-like"/>
</dbReference>
<dbReference type="InterPro" id="IPR040079">
    <property type="entry name" value="Glutathione_S-Trfase"/>
</dbReference>
<dbReference type="InterPro" id="IPR036282">
    <property type="entry name" value="Glutathione-S-Trfase_C_sf"/>
</dbReference>
<dbReference type="STRING" id="2025994.A0A2T3A265"/>
<dbReference type="EMBL" id="KZ678501">
    <property type="protein sequence ID" value="PSR81496.1"/>
    <property type="molecule type" value="Genomic_DNA"/>
</dbReference>
<dbReference type="PROSITE" id="PS50405">
    <property type="entry name" value="GST_CTER"/>
    <property type="match status" value="1"/>
</dbReference>
<feature type="domain" description="GST N-terminal" evidence="2">
    <location>
        <begin position="1"/>
        <end position="86"/>
    </location>
</feature>
<dbReference type="PROSITE" id="PS50404">
    <property type="entry name" value="GST_NTER"/>
    <property type="match status" value="1"/>
</dbReference>
<protein>
    <submittedName>
        <fullName evidence="4">Glutathione S-transferase</fullName>
    </submittedName>
</protein>
<name>A0A2T3A265_9PEZI</name>
<evidence type="ECO:0000313" key="5">
    <source>
        <dbReference type="Proteomes" id="UP000241462"/>
    </source>
</evidence>
<evidence type="ECO:0000259" key="2">
    <source>
        <dbReference type="PROSITE" id="PS50404"/>
    </source>
</evidence>
<evidence type="ECO:0000313" key="4">
    <source>
        <dbReference type="EMBL" id="PSR81496.1"/>
    </source>
</evidence>
<dbReference type="PANTHER" id="PTHR44051:SF9">
    <property type="entry name" value="GLUTATHIONE S-TRANSFERASE 1"/>
    <property type="match status" value="1"/>
</dbReference>
<proteinExistence type="inferred from homology"/>
<dbReference type="Pfam" id="PF13409">
    <property type="entry name" value="GST_N_2"/>
    <property type="match status" value="1"/>
</dbReference>
<dbReference type="Gene3D" id="3.40.30.10">
    <property type="entry name" value="Glutaredoxin"/>
    <property type="match status" value="1"/>
</dbReference>
<dbReference type="PANTHER" id="PTHR44051">
    <property type="entry name" value="GLUTATHIONE S-TRANSFERASE-RELATED"/>
    <property type="match status" value="1"/>
</dbReference>
<dbReference type="CDD" id="cd03046">
    <property type="entry name" value="GST_N_GTT1_like"/>
    <property type="match status" value="1"/>
</dbReference>
<keyword evidence="4" id="KW-0808">Transferase</keyword>
<dbReference type="InParanoid" id="A0A2T3A265"/>
<evidence type="ECO:0000256" key="1">
    <source>
        <dbReference type="ARBA" id="ARBA00007409"/>
    </source>
</evidence>
<sequence length="243" mass="27300">MSLELHHLHLSQSERIVWLLEELRIQYDLHVYERDPQTAMAPAELKSLNPFGTAPYFQDTTVSPPVKLSESGAIVEYLLAVYGQSSPAGAMLVRKPGDQDYGPYLQWLHFANASLQPSLSLNMVFSLAGASKENPIISTFRSRTSRALQKLDDRLKTTKYLAGEELSAADIMTVFSLTTHRGFTGEVDLDPFKNILRYLKDVAERPAYKRAISKGDHDMEPLIGAKVKKFTQFAVFAKTEPEH</sequence>
<comment type="similarity">
    <text evidence="1">Belongs to the GST superfamily.</text>
</comment>
<dbReference type="Pfam" id="PF00043">
    <property type="entry name" value="GST_C"/>
    <property type="match status" value="1"/>
</dbReference>
<dbReference type="InterPro" id="IPR004046">
    <property type="entry name" value="GST_C"/>
</dbReference>
<accession>A0A2T3A265</accession>
<dbReference type="SFLD" id="SFLDG01150">
    <property type="entry name" value="Main.1:_Beta-like"/>
    <property type="match status" value="1"/>
</dbReference>
<keyword evidence="5" id="KW-1185">Reference proteome</keyword>
<dbReference type="InterPro" id="IPR036249">
    <property type="entry name" value="Thioredoxin-like_sf"/>
</dbReference>
<dbReference type="OrthoDB" id="2309723at2759"/>
<dbReference type="SFLD" id="SFLDG00358">
    <property type="entry name" value="Main_(cytGST)"/>
    <property type="match status" value="1"/>
</dbReference>
<organism evidence="4 5">
    <name type="scientific">Coniella lustricola</name>
    <dbReference type="NCBI Taxonomy" id="2025994"/>
    <lineage>
        <taxon>Eukaryota</taxon>
        <taxon>Fungi</taxon>
        <taxon>Dikarya</taxon>
        <taxon>Ascomycota</taxon>
        <taxon>Pezizomycotina</taxon>
        <taxon>Sordariomycetes</taxon>
        <taxon>Sordariomycetidae</taxon>
        <taxon>Diaporthales</taxon>
        <taxon>Schizoparmaceae</taxon>
        <taxon>Coniella</taxon>
    </lineage>
</organism>
<evidence type="ECO:0000259" key="3">
    <source>
        <dbReference type="PROSITE" id="PS50405"/>
    </source>
</evidence>
<dbReference type="SFLD" id="SFLDS00019">
    <property type="entry name" value="Glutathione_Transferase_(cytos"/>
    <property type="match status" value="1"/>
</dbReference>